<feature type="domain" description="HD Cas3-type" evidence="11">
    <location>
        <begin position="15"/>
        <end position="179"/>
    </location>
</feature>
<name>A0A9D5Q535_9BACT</name>
<evidence type="ECO:0000259" key="10">
    <source>
        <dbReference type="PROSITE" id="PS51192"/>
    </source>
</evidence>
<evidence type="ECO:0000256" key="7">
    <source>
        <dbReference type="ARBA" id="ARBA00022806"/>
    </source>
</evidence>
<evidence type="ECO:0000313" key="13">
    <source>
        <dbReference type="Proteomes" id="UP000649604"/>
    </source>
</evidence>
<dbReference type="Pfam" id="PF00270">
    <property type="entry name" value="DEAD"/>
    <property type="match status" value="1"/>
</dbReference>
<dbReference type="NCBIfam" id="TIGR01587">
    <property type="entry name" value="cas3_core"/>
    <property type="match status" value="1"/>
</dbReference>
<gene>
    <name evidence="12" type="primary">cas3</name>
    <name evidence="12" type="ORF">GF339_02990</name>
</gene>
<dbReference type="Gene3D" id="1.10.3210.30">
    <property type="match status" value="1"/>
</dbReference>
<dbReference type="GO" id="GO:0004518">
    <property type="term" value="F:nuclease activity"/>
    <property type="evidence" value="ECO:0007669"/>
    <property type="project" value="UniProtKB-KW"/>
</dbReference>
<comment type="similarity">
    <text evidence="1">In the N-terminal section; belongs to the CRISPR-associated nuclease Cas3-HD family.</text>
</comment>
<keyword evidence="3" id="KW-0540">Nuclease</keyword>
<dbReference type="GO" id="GO:0004386">
    <property type="term" value="F:helicase activity"/>
    <property type="evidence" value="ECO:0007669"/>
    <property type="project" value="UniProtKB-KW"/>
</dbReference>
<evidence type="ECO:0000256" key="8">
    <source>
        <dbReference type="ARBA" id="ARBA00022840"/>
    </source>
</evidence>
<dbReference type="SMART" id="SM00487">
    <property type="entry name" value="DEXDc"/>
    <property type="match status" value="1"/>
</dbReference>
<dbReference type="GO" id="GO:0005524">
    <property type="term" value="F:ATP binding"/>
    <property type="evidence" value="ECO:0007669"/>
    <property type="project" value="UniProtKB-KW"/>
</dbReference>
<keyword evidence="4" id="KW-0479">Metal-binding</keyword>
<protein>
    <submittedName>
        <fullName evidence="12">CRISPR-associated helicase Cas3</fullName>
    </submittedName>
</protein>
<dbReference type="InterPro" id="IPR011545">
    <property type="entry name" value="DEAD/DEAH_box_helicase_dom"/>
</dbReference>
<dbReference type="InterPro" id="IPR027417">
    <property type="entry name" value="P-loop_NTPase"/>
</dbReference>
<dbReference type="GO" id="GO:0051607">
    <property type="term" value="P:defense response to virus"/>
    <property type="evidence" value="ECO:0007669"/>
    <property type="project" value="UniProtKB-KW"/>
</dbReference>
<sequence>MQNELLAHVRQDEEGNWHFHHLQEHLEGTAELAEKFAAVFGLETLASIIGKVHDYGKASQKFQDRIDPELHVDPQVDHSTAGAQFLVEQYGDVAILLAYIAAGHHGGLPNGKDEHESCLSRRLKKSVEEYRSRIPTVSLPEKILPADFIPLKITGKLNPYSLHFIIRMLYSVLTDADFLDTETFMNFEVSAARQRKRDSIGDLHAKLEQHIATFTSDPPINHKRAQILTWCQAAAQQQPGIFSLTVPTGGGKTISSMAFALEHAKTHKLRRVIYVIPYTSIIIQNAEVFRRIFGDEAVLEHHSNLEPKRETPQNRLAAQNWDAPVIVTTNVQFFESFYNNRSSACRKLHNVADSVLIFDEAQMFPPELLKPSLAVIRELVGSYGCTAVLCTATQPTLNDTSLLKKEALKEGCEIVPDPQQLYEEFRRVEVTVRDEALSHETIAQEIAEHDQILVIVNTRKDARQIFEQLRETHPAHECFHLSTMMCPAHRSVTLKAIHACLDKGLPCRVISTQLIEAGVDVDFPIVWRAIAGIDSIAQAAGRCNREWTRDKGRLVVFRGEQPPPPGYLRQAAESGKRVLDSYPDAPLSLVAVKRYFEDFFWKRSKSSSVDGLDKKGIMQMCRSNPKAIPFKDIAQQFKVIDERTYAILIPYQHEGKQAINELEKCRFHKEHPGYVNRELRKTLQRYTVQLRERVFREFRQSAVIEDVFGDEQFFVLLNKDIYTENVGLNPENPVFMEVESLII</sequence>
<dbReference type="GO" id="GO:0046872">
    <property type="term" value="F:metal ion binding"/>
    <property type="evidence" value="ECO:0007669"/>
    <property type="project" value="UniProtKB-KW"/>
</dbReference>
<dbReference type="Gene3D" id="3.40.50.300">
    <property type="entry name" value="P-loop containing nucleotide triphosphate hydrolases"/>
    <property type="match status" value="2"/>
</dbReference>
<dbReference type="NCBIfam" id="TIGR01596">
    <property type="entry name" value="cas3_HD"/>
    <property type="match status" value="1"/>
</dbReference>
<dbReference type="CDD" id="cd09641">
    <property type="entry name" value="Cas3''_I"/>
    <property type="match status" value="1"/>
</dbReference>
<evidence type="ECO:0000256" key="9">
    <source>
        <dbReference type="ARBA" id="ARBA00023118"/>
    </source>
</evidence>
<dbReference type="Proteomes" id="UP000649604">
    <property type="component" value="Unassembled WGS sequence"/>
</dbReference>
<dbReference type="InterPro" id="IPR006483">
    <property type="entry name" value="CRISPR-assoc_Cas3_HD"/>
</dbReference>
<dbReference type="Pfam" id="PF18019">
    <property type="entry name" value="Cas3_HD"/>
    <property type="match status" value="1"/>
</dbReference>
<dbReference type="PROSITE" id="PS51643">
    <property type="entry name" value="HD_CAS3"/>
    <property type="match status" value="1"/>
</dbReference>
<dbReference type="GO" id="GO:0016787">
    <property type="term" value="F:hydrolase activity"/>
    <property type="evidence" value="ECO:0007669"/>
    <property type="project" value="UniProtKB-KW"/>
</dbReference>
<dbReference type="InterPro" id="IPR006474">
    <property type="entry name" value="Helicase_Cas3_CRISPR-ass_core"/>
</dbReference>
<evidence type="ECO:0000256" key="2">
    <source>
        <dbReference type="ARBA" id="ARBA00009046"/>
    </source>
</evidence>
<keyword evidence="5" id="KW-0547">Nucleotide-binding</keyword>
<feature type="domain" description="Helicase ATP-binding" evidence="10">
    <location>
        <begin position="233"/>
        <end position="412"/>
    </location>
</feature>
<dbReference type="SUPFAM" id="SSF109604">
    <property type="entry name" value="HD-domain/PDEase-like"/>
    <property type="match status" value="1"/>
</dbReference>
<keyword evidence="9" id="KW-0051">Antiviral defense</keyword>
<evidence type="ECO:0000256" key="4">
    <source>
        <dbReference type="ARBA" id="ARBA00022723"/>
    </source>
</evidence>
<reference evidence="12" key="1">
    <citation type="submission" date="2019-11" db="EMBL/GenBank/DDBJ databases">
        <title>Microbial mats filling the niche in hypersaline microbial mats.</title>
        <authorList>
            <person name="Wong H.L."/>
            <person name="Macleod F.I."/>
            <person name="White R.A. III"/>
            <person name="Burns B.P."/>
        </authorList>
    </citation>
    <scope>NUCLEOTIDE SEQUENCE</scope>
    <source>
        <strain evidence="12">Rbin_158</strain>
    </source>
</reference>
<comment type="caution">
    <text evidence="12">The sequence shown here is derived from an EMBL/GenBank/DDBJ whole genome shotgun (WGS) entry which is preliminary data.</text>
</comment>
<evidence type="ECO:0000256" key="6">
    <source>
        <dbReference type="ARBA" id="ARBA00022801"/>
    </source>
</evidence>
<dbReference type="SUPFAM" id="SSF52540">
    <property type="entry name" value="P-loop containing nucleoside triphosphate hydrolases"/>
    <property type="match status" value="1"/>
</dbReference>
<evidence type="ECO:0000256" key="5">
    <source>
        <dbReference type="ARBA" id="ARBA00022741"/>
    </source>
</evidence>
<dbReference type="PROSITE" id="PS51192">
    <property type="entry name" value="HELICASE_ATP_BIND_1"/>
    <property type="match status" value="1"/>
</dbReference>
<keyword evidence="7" id="KW-0347">Helicase</keyword>
<dbReference type="InterPro" id="IPR054712">
    <property type="entry name" value="Cas3-like_dom"/>
</dbReference>
<organism evidence="12 13">
    <name type="scientific">candidate division KSB3 bacterium</name>
    <dbReference type="NCBI Taxonomy" id="2044937"/>
    <lineage>
        <taxon>Bacteria</taxon>
        <taxon>candidate division KSB3</taxon>
    </lineage>
</organism>
<keyword evidence="8" id="KW-0067">ATP-binding</keyword>
<dbReference type="AlphaFoldDB" id="A0A9D5Q535"/>
<comment type="similarity">
    <text evidence="2">In the central section; belongs to the CRISPR-associated helicase Cas3 family.</text>
</comment>
<dbReference type="EMBL" id="WJJP01000091">
    <property type="protein sequence ID" value="MBD3323521.1"/>
    <property type="molecule type" value="Genomic_DNA"/>
</dbReference>
<dbReference type="GO" id="GO:0003676">
    <property type="term" value="F:nucleic acid binding"/>
    <property type="evidence" value="ECO:0007669"/>
    <property type="project" value="InterPro"/>
</dbReference>
<dbReference type="InterPro" id="IPR038257">
    <property type="entry name" value="CRISPR-assoc_Cas3_HD_sf"/>
</dbReference>
<proteinExistence type="inferred from homology"/>
<evidence type="ECO:0000256" key="1">
    <source>
        <dbReference type="ARBA" id="ARBA00006847"/>
    </source>
</evidence>
<dbReference type="Pfam" id="PF22590">
    <property type="entry name" value="Cas3-like_C_2"/>
    <property type="match status" value="1"/>
</dbReference>
<dbReference type="InterPro" id="IPR014001">
    <property type="entry name" value="Helicase_ATP-bd"/>
</dbReference>
<keyword evidence="6" id="KW-0378">Hydrolase</keyword>
<dbReference type="CDD" id="cd17930">
    <property type="entry name" value="DEXHc_cas3"/>
    <property type="match status" value="1"/>
</dbReference>
<evidence type="ECO:0000313" key="12">
    <source>
        <dbReference type="EMBL" id="MBD3323521.1"/>
    </source>
</evidence>
<evidence type="ECO:0000259" key="11">
    <source>
        <dbReference type="PROSITE" id="PS51643"/>
    </source>
</evidence>
<accession>A0A9D5Q535</accession>
<evidence type="ECO:0000256" key="3">
    <source>
        <dbReference type="ARBA" id="ARBA00022722"/>
    </source>
</evidence>